<dbReference type="FunFam" id="3.30.70.330:FF:000072">
    <property type="entry name" value="heterogeneous nuclear ribonucleoprotein L isoform X1"/>
    <property type="match status" value="1"/>
</dbReference>
<dbReference type="FunFam" id="3.30.70.330:FF:000073">
    <property type="entry name" value="Heterogeneous nuclear ribonucleoprotein L like"/>
    <property type="match status" value="1"/>
</dbReference>
<dbReference type="Pfam" id="PF00076">
    <property type="entry name" value="RRM_1"/>
    <property type="match status" value="1"/>
</dbReference>
<dbReference type="Pfam" id="PF13893">
    <property type="entry name" value="RRM_5"/>
    <property type="match status" value="1"/>
</dbReference>
<keyword evidence="8" id="KW-1185">Reference proteome</keyword>
<evidence type="ECO:0000256" key="1">
    <source>
        <dbReference type="ARBA" id="ARBA00022553"/>
    </source>
</evidence>
<dbReference type="InterPro" id="IPR000504">
    <property type="entry name" value="RRM_dom"/>
</dbReference>
<dbReference type="Proteomes" id="UP000694580">
    <property type="component" value="Chromosome 13"/>
</dbReference>
<keyword evidence="1" id="KW-0597">Phosphoprotein</keyword>
<dbReference type="PANTHER" id="PTHR15592">
    <property type="entry name" value="MATRIN 3/NUCLEAR PROTEIN 220-RELATED"/>
    <property type="match status" value="1"/>
</dbReference>
<dbReference type="PROSITE" id="PS50102">
    <property type="entry name" value="RRM"/>
    <property type="match status" value="2"/>
</dbReference>
<dbReference type="GeneTree" id="ENSGT01030000234642"/>
<dbReference type="NCBIfam" id="TIGR01649">
    <property type="entry name" value="hnRNP-L_PTB"/>
    <property type="match status" value="1"/>
</dbReference>
<dbReference type="Gene3D" id="3.30.70.330">
    <property type="match status" value="4"/>
</dbReference>
<dbReference type="GO" id="GO:0006397">
    <property type="term" value="P:mRNA processing"/>
    <property type="evidence" value="ECO:0007669"/>
    <property type="project" value="InterPro"/>
</dbReference>
<feature type="region of interest" description="Disordered" evidence="5">
    <location>
        <begin position="1"/>
        <end position="32"/>
    </location>
</feature>
<dbReference type="InterPro" id="IPR035979">
    <property type="entry name" value="RBD_domain_sf"/>
</dbReference>
<reference evidence="7" key="3">
    <citation type="submission" date="2025-09" db="UniProtKB">
        <authorList>
            <consortium name="Ensembl"/>
        </authorList>
    </citation>
    <scope>IDENTIFICATION</scope>
</reference>
<feature type="compositionally biased region" description="Polar residues" evidence="5">
    <location>
        <begin position="218"/>
        <end position="231"/>
    </location>
</feature>
<dbReference type="InterPro" id="IPR006536">
    <property type="entry name" value="HnRNP-L/PTB"/>
</dbReference>
<evidence type="ECO:0000256" key="4">
    <source>
        <dbReference type="PROSITE-ProRule" id="PRU00176"/>
    </source>
</evidence>
<proteinExistence type="predicted"/>
<evidence type="ECO:0000256" key="3">
    <source>
        <dbReference type="ARBA" id="ARBA00022884"/>
    </source>
</evidence>
<dbReference type="Pfam" id="PF11835">
    <property type="entry name" value="RRM_8"/>
    <property type="match status" value="1"/>
</dbReference>
<dbReference type="SUPFAM" id="SSF54928">
    <property type="entry name" value="RNA-binding domain, RBD"/>
    <property type="match status" value="3"/>
</dbReference>
<dbReference type="InterPro" id="IPR012677">
    <property type="entry name" value="Nucleotide-bd_a/b_plait_sf"/>
</dbReference>
<organism evidence="7 8">
    <name type="scientific">Denticeps clupeoides</name>
    <name type="common">denticle herring</name>
    <dbReference type="NCBI Taxonomy" id="299321"/>
    <lineage>
        <taxon>Eukaryota</taxon>
        <taxon>Metazoa</taxon>
        <taxon>Chordata</taxon>
        <taxon>Craniata</taxon>
        <taxon>Vertebrata</taxon>
        <taxon>Euteleostomi</taxon>
        <taxon>Actinopterygii</taxon>
        <taxon>Neopterygii</taxon>
        <taxon>Teleostei</taxon>
        <taxon>Clupei</taxon>
        <taxon>Clupeiformes</taxon>
        <taxon>Denticipitoidei</taxon>
        <taxon>Denticipitidae</taxon>
        <taxon>Denticeps</taxon>
    </lineage>
</organism>
<reference evidence="7 8" key="1">
    <citation type="submission" date="2020-06" db="EMBL/GenBank/DDBJ databases">
        <authorList>
            <consortium name="Wellcome Sanger Institute Data Sharing"/>
        </authorList>
    </citation>
    <scope>NUCLEOTIDE SEQUENCE [LARGE SCALE GENOMIC DNA]</scope>
</reference>
<evidence type="ECO:0000313" key="8">
    <source>
        <dbReference type="Proteomes" id="UP000694580"/>
    </source>
</evidence>
<dbReference type="AlphaFoldDB" id="A0AAY4DNI3"/>
<feature type="domain" description="RRM" evidence="6">
    <location>
        <begin position="40"/>
        <end position="114"/>
    </location>
</feature>
<name>A0AAY4DNI3_9TELE</name>
<dbReference type="InterPro" id="IPR034816">
    <property type="entry name" value="hnRNP-L_RRM3"/>
</dbReference>
<reference evidence="7" key="2">
    <citation type="submission" date="2025-08" db="UniProtKB">
        <authorList>
            <consortium name="Ensembl"/>
        </authorList>
    </citation>
    <scope>IDENTIFICATION</scope>
</reference>
<keyword evidence="2" id="KW-0677">Repeat</keyword>
<sequence length="503" mass="55801">MAATGRYYGEGGRATKRQKTENDGMVNEGYEDPHKTLPSVVIHVRGLVDGVTEADLVEALQEFGPISYVVVMPKKRQALVEYEDMSGSCNAVTYANDNQIYIAGSPAFINYSTSQKISRPSDSDDSRSVNLVLLLTIMNPIYPITTDVLYTICNNCGPVQRIVIFRKNGVQAMSAQRAKASLNGADIYSGCCTLKIEYAKPTRLNVFKNDQDTWDYTNPSLSAQDVNANPNKRQRQPALLGDHPPEYGKGYHGYHDDSYYEGRRMAPPMGPRGGGPNQRYGGQYGPAPPPPGEYSPHAESPVLMVYGLDPSKINSDRVFNVFCLYGNVERVKFMKSKPGAAMVEMGDCYAVDRAIAHLNNNFLFNQKLNVCVSKQQAIMLGQSYTLEDGTNSFKDFHGSRNNRFNSPEQAAKNRIQHPSNVLHFFNAQPDVTSDVFSCSQEKVRHSSKLLAAGERSSSGLLEWESINDAMEALAMMNHYQMQNPNGPYPYTLKLCFSTAQHAN</sequence>
<dbReference type="CDD" id="cd12699">
    <property type="entry name" value="RRM3_hnRNPL"/>
    <property type="match status" value="1"/>
</dbReference>
<keyword evidence="3 4" id="KW-0694">RNA-binding</keyword>
<gene>
    <name evidence="7" type="primary">hnrnpl</name>
</gene>
<evidence type="ECO:0000313" key="7">
    <source>
        <dbReference type="Ensembl" id="ENSDCDP00010046950.1"/>
    </source>
</evidence>
<dbReference type="GO" id="GO:0003723">
    <property type="term" value="F:RNA binding"/>
    <property type="evidence" value="ECO:0007669"/>
    <property type="project" value="UniProtKB-UniRule"/>
</dbReference>
<dbReference type="Pfam" id="PF22976">
    <property type="entry name" value="RRM_10"/>
    <property type="match status" value="1"/>
</dbReference>
<dbReference type="InterPro" id="IPR055204">
    <property type="entry name" value="HNRNPL_RRM"/>
</dbReference>
<evidence type="ECO:0000256" key="5">
    <source>
        <dbReference type="SAM" id="MobiDB-lite"/>
    </source>
</evidence>
<dbReference type="SMART" id="SM00360">
    <property type="entry name" value="RRM"/>
    <property type="match status" value="3"/>
</dbReference>
<dbReference type="InterPro" id="IPR021790">
    <property type="entry name" value="PTBP1-like_RRM2"/>
</dbReference>
<dbReference type="GO" id="GO:0005634">
    <property type="term" value="C:nucleus"/>
    <property type="evidence" value="ECO:0007669"/>
    <property type="project" value="InterPro"/>
</dbReference>
<evidence type="ECO:0000259" key="6">
    <source>
        <dbReference type="PROSITE" id="PS50102"/>
    </source>
</evidence>
<evidence type="ECO:0000256" key="2">
    <source>
        <dbReference type="ARBA" id="ARBA00022737"/>
    </source>
</evidence>
<feature type="region of interest" description="Disordered" evidence="5">
    <location>
        <begin position="218"/>
        <end position="253"/>
    </location>
</feature>
<protein>
    <recommendedName>
        <fullName evidence="6">RRM domain-containing protein</fullName>
    </recommendedName>
</protein>
<feature type="domain" description="RRM" evidence="6">
    <location>
        <begin position="301"/>
        <end position="375"/>
    </location>
</feature>
<accession>A0AAY4DNI3</accession>
<dbReference type="Ensembl" id="ENSDCDT00010057160.1">
    <property type="protein sequence ID" value="ENSDCDP00010046950.1"/>
    <property type="gene ID" value="ENSDCDG00010028463.1"/>
</dbReference>